<organism evidence="2">
    <name type="scientific">Cupriavidus necator</name>
    <name type="common">Alcaligenes eutrophus</name>
    <name type="synonym">Ralstonia eutropha</name>
    <dbReference type="NCBI Taxonomy" id="106590"/>
    <lineage>
        <taxon>Bacteria</taxon>
        <taxon>Pseudomonadati</taxon>
        <taxon>Pseudomonadota</taxon>
        <taxon>Betaproteobacteria</taxon>
        <taxon>Burkholderiales</taxon>
        <taxon>Burkholderiaceae</taxon>
        <taxon>Cupriavidus</taxon>
    </lineage>
</organism>
<name>A0A1K0JPH5_CUPNE</name>
<dbReference type="EMBL" id="FMSH01000496">
    <property type="protein sequence ID" value="SCU97980.1"/>
    <property type="molecule type" value="Genomic_DNA"/>
</dbReference>
<feature type="compositionally biased region" description="Basic and acidic residues" evidence="1">
    <location>
        <begin position="367"/>
        <end position="376"/>
    </location>
</feature>
<protein>
    <submittedName>
        <fullName evidence="2">Uncharacterized protein</fullName>
    </submittedName>
</protein>
<dbReference type="AlphaFoldDB" id="A0A1K0JPH5"/>
<feature type="region of interest" description="Disordered" evidence="1">
    <location>
        <begin position="326"/>
        <end position="393"/>
    </location>
</feature>
<dbReference type="RefSeq" id="WP_340530043.1">
    <property type="nucleotide sequence ID" value="NZ_FMSH01000496.1"/>
</dbReference>
<gene>
    <name evidence="2" type="ORF">CNECB9_5450015</name>
</gene>
<proteinExistence type="predicted"/>
<sequence>MTLSQSVCEVLRDHVVLESECIDRMYLNVYVPQLQRVGGVVWYLRGHLGQRFASTATVAPKTVAFVASIEKFVAEQGVDLVSLGKHQRKDDITRQYLQQFDADEGVLYVGRAQEKARVVRTERRRCARTGMSYPWVVDGSAMVNHYYFYCVDGDFGPFFLKFCSYFPYNAKLCINGNEYAKCQLRKRGIPFEALDNGILSCANPKALQRICEGLDDKKIDRLLRKWLARLPHPFDRHDRSAGYRYALSILQAEFALTQVLDRPVMGRIFFEQVIRENLDLGRPGQVQLIFDRRVNRPRALSHPGDYRRGHPFAACGLQAFTHQAVPQGGAGAADRDHHQRHPRLRRGTTAAQLARVASHRLCRQSAHARDRADQPRLRLGRRRVPGPAASAPG</sequence>
<accession>A0A1K0JPH5</accession>
<evidence type="ECO:0000256" key="1">
    <source>
        <dbReference type="SAM" id="MobiDB-lite"/>
    </source>
</evidence>
<reference evidence="2" key="1">
    <citation type="submission" date="2016-09" db="EMBL/GenBank/DDBJ databases">
        <authorList>
            <person name="Capua I."/>
            <person name="De Benedictis P."/>
            <person name="Joannis T."/>
            <person name="Lombin L.H."/>
            <person name="Cattoli G."/>
        </authorList>
    </citation>
    <scope>NUCLEOTIDE SEQUENCE</scope>
    <source>
        <strain evidence="2">B9</strain>
    </source>
</reference>
<evidence type="ECO:0000313" key="2">
    <source>
        <dbReference type="EMBL" id="SCU97980.1"/>
    </source>
</evidence>